<dbReference type="Proteomes" id="UP000000716">
    <property type="component" value="Chromosome"/>
</dbReference>
<dbReference type="KEGG" id="eat:EAT1b_1097"/>
<dbReference type="EMBL" id="CP001615">
    <property type="protein sequence ID" value="ACQ70025.1"/>
    <property type="molecule type" value="Genomic_DNA"/>
</dbReference>
<evidence type="ECO:0000313" key="3">
    <source>
        <dbReference type="Proteomes" id="UP000000716"/>
    </source>
</evidence>
<keyword evidence="1" id="KW-0472">Membrane</keyword>
<feature type="transmembrane region" description="Helical" evidence="1">
    <location>
        <begin position="6"/>
        <end position="24"/>
    </location>
</feature>
<dbReference type="HOGENOM" id="CLU_3007566_0_0_9"/>
<gene>
    <name evidence="2" type="ordered locus">EAT1b_1097</name>
</gene>
<evidence type="ECO:0000313" key="2">
    <source>
        <dbReference type="EMBL" id="ACQ70025.1"/>
    </source>
</evidence>
<proteinExistence type="predicted"/>
<feature type="transmembrane region" description="Helical" evidence="1">
    <location>
        <begin position="36"/>
        <end position="54"/>
    </location>
</feature>
<sequence>MQGILTILIVFMALVVIGVGIFFLRHPRPNQVTRISGIAMTGVGLLGLVGYGITLL</sequence>
<organism evidence="2 3">
    <name type="scientific">Exiguobacterium sp. (strain ATCC BAA-1283 / AT1b)</name>
    <dbReference type="NCBI Taxonomy" id="360911"/>
    <lineage>
        <taxon>Bacteria</taxon>
        <taxon>Bacillati</taxon>
        <taxon>Bacillota</taxon>
        <taxon>Bacilli</taxon>
        <taxon>Bacillales</taxon>
        <taxon>Bacillales Family XII. Incertae Sedis</taxon>
        <taxon>Exiguobacterium</taxon>
    </lineage>
</organism>
<dbReference type="STRING" id="360911.EAT1b_1097"/>
<keyword evidence="1" id="KW-1133">Transmembrane helix</keyword>
<protein>
    <submittedName>
        <fullName evidence="2">Uncharacterized protein</fullName>
    </submittedName>
</protein>
<accession>C4L6T2</accession>
<reference evidence="2 3" key="1">
    <citation type="journal article" date="2011" name="J. Bacteriol.">
        <title>Complete genome sequence of the Thermophilic Bacterium Exiguobacterium sp. AT1b.</title>
        <authorList>
            <person name="Vishnivetskaya T.A."/>
            <person name="Lucas S."/>
            <person name="Copeland A."/>
            <person name="Lapidus A."/>
            <person name="Glavina Del Rio T."/>
            <person name="Dalin E."/>
            <person name="Tice H."/>
            <person name="Bruce D.C."/>
            <person name="Goodwin L.A."/>
            <person name="Pitluck S."/>
            <person name="Saunders E."/>
            <person name="Brettin T."/>
            <person name="Detter C."/>
            <person name="Han C."/>
            <person name="Larimer F."/>
            <person name="Land M.L."/>
            <person name="Hauser L.J."/>
            <person name="Kyrpides N.C."/>
            <person name="Ovchinnikova G."/>
            <person name="Kathariou S."/>
            <person name="Ramaley R.F."/>
            <person name="Rodrigues D.F."/>
            <person name="Hendrix C."/>
            <person name="Richardson P."/>
            <person name="Tiedje J.M."/>
        </authorList>
    </citation>
    <scope>NUCLEOTIDE SEQUENCE [LARGE SCALE GENOMIC DNA]</scope>
    <source>
        <strain evidence="3">ATCC BAA-1283 / AT1b</strain>
    </source>
</reference>
<dbReference type="AlphaFoldDB" id="C4L6T2"/>
<evidence type="ECO:0000256" key="1">
    <source>
        <dbReference type="SAM" id="Phobius"/>
    </source>
</evidence>
<keyword evidence="1" id="KW-0812">Transmembrane</keyword>
<keyword evidence="3" id="KW-1185">Reference proteome</keyword>
<dbReference type="RefSeq" id="WP_012727144.1">
    <property type="nucleotide sequence ID" value="NC_012673.1"/>
</dbReference>
<name>C4L6T2_EXISA</name>